<dbReference type="EMBL" id="JAFITR010000043">
    <property type="protein sequence ID" value="MBN4066954.1"/>
    <property type="molecule type" value="Genomic_DNA"/>
</dbReference>
<name>A0ABS3AS25_9BACT</name>
<accession>A0ABS3AS25</accession>
<keyword evidence="2" id="KW-1185">Reference proteome</keyword>
<sequence length="126" mass="14927">MSSSLTQLTKEEMLEKLLHKECQYYEAILELAHQEQKLLQHNKPFSLIPPIIKKKKILISCVEEIEETIKPLKKYWEKKKKKSDSQSKKVQRQLASLNALLNTLITLDKQNETFMKERFAKLHPKH</sequence>
<evidence type="ECO:0000313" key="1">
    <source>
        <dbReference type="EMBL" id="MBN4066954.1"/>
    </source>
</evidence>
<protein>
    <submittedName>
        <fullName evidence="1">Uncharacterized protein</fullName>
    </submittedName>
</protein>
<proteinExistence type="predicted"/>
<gene>
    <name evidence="1" type="ORF">JYU14_02605</name>
</gene>
<comment type="caution">
    <text evidence="1">The sequence shown here is derived from an EMBL/GenBank/DDBJ whole genome shotgun (WGS) entry which is preliminary data.</text>
</comment>
<evidence type="ECO:0000313" key="2">
    <source>
        <dbReference type="Proteomes" id="UP000722121"/>
    </source>
</evidence>
<reference evidence="1 2" key="1">
    <citation type="submission" date="2021-02" db="EMBL/GenBank/DDBJ databases">
        <title>Activity-based single-cell genomes from oceanic crustal fluid captures similar information to metagenomic and metatranscriptomic surveys with orders of magnitude less sampling.</title>
        <authorList>
            <person name="D'Angelo T.S."/>
            <person name="Orcutt B.N."/>
        </authorList>
    </citation>
    <scope>NUCLEOTIDE SEQUENCE [LARGE SCALE GENOMIC DNA]</scope>
    <source>
        <strain evidence="1">AH-315-G07</strain>
    </source>
</reference>
<organism evidence="1 2">
    <name type="scientific">Simkania negevensis</name>
    <dbReference type="NCBI Taxonomy" id="83561"/>
    <lineage>
        <taxon>Bacteria</taxon>
        <taxon>Pseudomonadati</taxon>
        <taxon>Chlamydiota</taxon>
        <taxon>Chlamydiia</taxon>
        <taxon>Parachlamydiales</taxon>
        <taxon>Simkaniaceae</taxon>
        <taxon>Simkania</taxon>
    </lineage>
</organism>
<dbReference type="Proteomes" id="UP000722121">
    <property type="component" value="Unassembled WGS sequence"/>
</dbReference>